<dbReference type="EMBL" id="LN899827">
    <property type="protein sequence ID" value="CUV43786.1"/>
    <property type="molecule type" value="Genomic_DNA"/>
</dbReference>
<evidence type="ECO:0000313" key="2">
    <source>
        <dbReference type="EMBL" id="AYA45865.1"/>
    </source>
</evidence>
<dbReference type="EMBL" id="LN899821">
    <property type="protein sequence ID" value="CUV16639.1"/>
    <property type="molecule type" value="Genomic_DNA"/>
</dbReference>
<dbReference type="Proteomes" id="UP000262427">
    <property type="component" value="Chromosome CM"/>
</dbReference>
<dbReference type="PROSITE" id="PS50995">
    <property type="entry name" value="HTH_MARR_2"/>
    <property type="match status" value="1"/>
</dbReference>
<dbReference type="PATRIC" id="fig|305.107.peg.143"/>
<dbReference type="Gene3D" id="1.10.10.10">
    <property type="entry name" value="Winged helix-like DNA-binding domain superfamily/Winged helix DNA-binding domain"/>
    <property type="match status" value="1"/>
</dbReference>
<dbReference type="InterPro" id="IPR000835">
    <property type="entry name" value="HTH_MarR-typ"/>
</dbReference>
<dbReference type="PANTHER" id="PTHR33164:SF43">
    <property type="entry name" value="HTH-TYPE TRANSCRIPTIONAL REPRESSOR YETL"/>
    <property type="match status" value="1"/>
</dbReference>
<evidence type="ECO:0000259" key="1">
    <source>
        <dbReference type="PROSITE" id="PS50995"/>
    </source>
</evidence>
<dbReference type="InterPro" id="IPR039422">
    <property type="entry name" value="MarR/SlyA-like"/>
</dbReference>
<protein>
    <submittedName>
        <fullName evidence="7">MarR family winged helix-turn-helix transcriptional regulator</fullName>
    </submittedName>
    <submittedName>
        <fullName evidence="2">Multiple antibiotic resistance transcriptional regulator MarR</fullName>
    </submittedName>
    <submittedName>
        <fullName evidence="4">Putative transcription regulator protein</fullName>
    </submittedName>
</protein>
<evidence type="ECO:0000313" key="6">
    <source>
        <dbReference type="EMBL" id="CUV54403.1"/>
    </source>
</evidence>
<dbReference type="InterPro" id="IPR036388">
    <property type="entry name" value="WH-like_DNA-bd_sf"/>
</dbReference>
<dbReference type="GO" id="GO:0003700">
    <property type="term" value="F:DNA-binding transcription factor activity"/>
    <property type="evidence" value="ECO:0007669"/>
    <property type="project" value="InterPro"/>
</dbReference>
<reference evidence="8" key="3">
    <citation type="submission" date="2018-01" db="EMBL/GenBank/DDBJ databases">
        <title>Raltonia solanacearum P824 infects blueberry.</title>
        <authorList>
            <person name="Bocsanczy A.M."/>
            <person name="Norman D.J."/>
        </authorList>
    </citation>
    <scope>NUCLEOTIDE SEQUENCE [LARGE SCALE GENOMIC DNA]</scope>
    <source>
        <strain evidence="8">P824</strain>
    </source>
</reference>
<dbReference type="Pfam" id="PF12802">
    <property type="entry name" value="MarR_2"/>
    <property type="match status" value="1"/>
</dbReference>
<feature type="domain" description="HTH marR-type" evidence="1">
    <location>
        <begin position="18"/>
        <end position="139"/>
    </location>
</feature>
<evidence type="ECO:0000313" key="7">
    <source>
        <dbReference type="EMBL" id="UZF15925.1"/>
    </source>
</evidence>
<dbReference type="PANTHER" id="PTHR33164">
    <property type="entry name" value="TRANSCRIPTIONAL REGULATOR, MARR FAMILY"/>
    <property type="match status" value="1"/>
</dbReference>
<gene>
    <name evidence="7" type="ORF">LH706_05620</name>
    <name evidence="3" type="ORF">PSS4_v1_160044</name>
    <name evidence="2" type="ORF">RSP824_04830</name>
    <name evidence="4" type="ORF">RUN1985_v1_280050</name>
    <name evidence="6" type="ORF">RUN215_v1_340018</name>
    <name evidence="5" type="ORF">TO10_v1_100111</name>
</gene>
<accession>A0A0K1ZJ61</accession>
<name>A0A0K1ZJ61_RALSL</name>
<reference evidence="7" key="4">
    <citation type="submission" date="2021-10" db="EMBL/GenBank/DDBJ databases">
        <title>Complete genome sequences of five Ralstonia solancearum strains isolated from sunflower.</title>
        <authorList>
            <person name="She X."/>
            <person name="He Z."/>
        </authorList>
    </citation>
    <scope>NUCLEOTIDE SEQUENCE</scope>
    <source>
        <strain evidence="7">RS638</strain>
    </source>
</reference>
<dbReference type="AlphaFoldDB" id="A0A0K1ZJ61"/>
<dbReference type="EMBL" id="LN899824">
    <property type="protein sequence ID" value="CUV28735.1"/>
    <property type="molecule type" value="Genomic_DNA"/>
</dbReference>
<proteinExistence type="predicted"/>
<organism evidence="4">
    <name type="scientific">Ralstonia solanacearum</name>
    <name type="common">Pseudomonas solanacearum</name>
    <dbReference type="NCBI Taxonomy" id="305"/>
    <lineage>
        <taxon>Bacteria</taxon>
        <taxon>Pseudomonadati</taxon>
        <taxon>Pseudomonadota</taxon>
        <taxon>Betaproteobacteria</taxon>
        <taxon>Burkholderiales</taxon>
        <taxon>Burkholderiaceae</taxon>
        <taxon>Ralstonia</taxon>
        <taxon>Ralstonia solanacearum species complex</taxon>
    </lineage>
</organism>
<evidence type="ECO:0000313" key="3">
    <source>
        <dbReference type="EMBL" id="CUV16639.1"/>
    </source>
</evidence>
<dbReference type="EMBL" id="LN899820">
    <property type="protein sequence ID" value="CUV54403.1"/>
    <property type="molecule type" value="Genomic_DNA"/>
</dbReference>
<dbReference type="GO" id="GO:0006950">
    <property type="term" value="P:response to stress"/>
    <property type="evidence" value="ECO:0007669"/>
    <property type="project" value="TreeGrafter"/>
</dbReference>
<dbReference type="EMBL" id="CP025741">
    <property type="protein sequence ID" value="AYA45865.1"/>
    <property type="molecule type" value="Genomic_DNA"/>
</dbReference>
<dbReference type="EMBL" id="CP085043">
    <property type="protein sequence ID" value="UZF15925.1"/>
    <property type="molecule type" value="Genomic_DNA"/>
</dbReference>
<reference evidence="2" key="2">
    <citation type="submission" date="2018-01" db="EMBL/GenBank/DDBJ databases">
        <title>Ralstonia pseudosolanacearum P824 infects blueberry.</title>
        <authorList>
            <person name="Bocsanczy A.M."/>
            <person name="Norman D.J."/>
        </authorList>
    </citation>
    <scope>NUCLEOTIDE SEQUENCE</scope>
    <source>
        <strain evidence="2">P824</strain>
    </source>
</reference>
<evidence type="ECO:0000313" key="4">
    <source>
        <dbReference type="EMBL" id="CUV28735.1"/>
    </source>
</evidence>
<evidence type="ECO:0000313" key="8">
    <source>
        <dbReference type="Proteomes" id="UP000262427"/>
    </source>
</evidence>
<dbReference type="InterPro" id="IPR036390">
    <property type="entry name" value="WH_DNA-bd_sf"/>
</dbReference>
<dbReference type="SMART" id="SM00347">
    <property type="entry name" value="HTH_MARR"/>
    <property type="match status" value="1"/>
</dbReference>
<evidence type="ECO:0000313" key="5">
    <source>
        <dbReference type="EMBL" id="CUV43786.1"/>
    </source>
</evidence>
<reference evidence="4" key="1">
    <citation type="submission" date="2015-10" db="EMBL/GenBank/DDBJ databases">
        <authorList>
            <person name="Gilbert D.G."/>
        </authorList>
    </citation>
    <scope>NUCLEOTIDE SEQUENCE</scope>
    <source>
        <strain evidence="4">Phyl III-seqv23</strain>
    </source>
</reference>
<sequence length="139" mass="15604">MPTTAPPRPLNKADFEALSDFRYHLRRFLRVSEDLIQSKGITPLQYQLLLHVKGFVGREWATVGELAERLQASPHGTVALVTRCEDAGLVERRPSAADARQVEVHLTKKGERCVGQLAALHQSELSAFKRAFRLPDFEA</sequence>
<dbReference type="SUPFAM" id="SSF46785">
    <property type="entry name" value="Winged helix' DNA-binding domain"/>
    <property type="match status" value="1"/>
</dbReference>